<gene>
    <name evidence="2" type="ORF">KC729_20105</name>
</gene>
<feature type="non-terminal residue" evidence="2">
    <location>
        <position position="1"/>
    </location>
</feature>
<reference evidence="2" key="1">
    <citation type="submission" date="2020-04" db="EMBL/GenBank/DDBJ databases">
        <authorList>
            <person name="Zhang T."/>
        </authorList>
    </citation>
    <scope>NUCLEOTIDE SEQUENCE</scope>
    <source>
        <strain evidence="2">HKST-UBA01</strain>
    </source>
</reference>
<evidence type="ECO:0000313" key="3">
    <source>
        <dbReference type="Proteomes" id="UP000697710"/>
    </source>
</evidence>
<dbReference type="EMBL" id="JAGQHR010000936">
    <property type="protein sequence ID" value="MCA9729999.1"/>
    <property type="molecule type" value="Genomic_DNA"/>
</dbReference>
<name>A0A956M2R1_UNCEI</name>
<feature type="region of interest" description="Disordered" evidence="1">
    <location>
        <begin position="65"/>
        <end position="86"/>
    </location>
</feature>
<evidence type="ECO:0000256" key="1">
    <source>
        <dbReference type="SAM" id="MobiDB-lite"/>
    </source>
</evidence>
<evidence type="ECO:0000313" key="2">
    <source>
        <dbReference type="EMBL" id="MCA9729999.1"/>
    </source>
</evidence>
<accession>A0A956M2R1</accession>
<dbReference type="Proteomes" id="UP000697710">
    <property type="component" value="Unassembled WGS sequence"/>
</dbReference>
<organism evidence="2 3">
    <name type="scientific">Eiseniibacteriota bacterium</name>
    <dbReference type="NCBI Taxonomy" id="2212470"/>
    <lineage>
        <taxon>Bacteria</taxon>
        <taxon>Candidatus Eiseniibacteriota</taxon>
    </lineage>
</organism>
<proteinExistence type="predicted"/>
<dbReference type="AlphaFoldDB" id="A0A956M2R1"/>
<protein>
    <submittedName>
        <fullName evidence="2">Uncharacterized protein</fullName>
    </submittedName>
</protein>
<sequence>VFPVSDAPLVPEDEGEQIEAWREAPWDELPDVIEHLENLDDGWTGWGQFRAMPHQITLECRGAHPEWFDRPAGEGPPAGAQDPSCA</sequence>
<comment type="caution">
    <text evidence="2">The sequence shown here is derived from an EMBL/GenBank/DDBJ whole genome shotgun (WGS) entry which is preliminary data.</text>
</comment>
<reference evidence="2" key="2">
    <citation type="journal article" date="2021" name="Microbiome">
        <title>Successional dynamics and alternative stable states in a saline activated sludge microbial community over 9 years.</title>
        <authorList>
            <person name="Wang Y."/>
            <person name="Ye J."/>
            <person name="Ju F."/>
            <person name="Liu L."/>
            <person name="Boyd J.A."/>
            <person name="Deng Y."/>
            <person name="Parks D.H."/>
            <person name="Jiang X."/>
            <person name="Yin X."/>
            <person name="Woodcroft B.J."/>
            <person name="Tyson G.W."/>
            <person name="Hugenholtz P."/>
            <person name="Polz M.F."/>
            <person name="Zhang T."/>
        </authorList>
    </citation>
    <scope>NUCLEOTIDE SEQUENCE</scope>
    <source>
        <strain evidence="2">HKST-UBA01</strain>
    </source>
</reference>